<feature type="transmembrane region" description="Helical" evidence="1">
    <location>
        <begin position="92"/>
        <end position="115"/>
    </location>
</feature>
<dbReference type="RefSeq" id="WP_380917552.1">
    <property type="nucleotide sequence ID" value="NZ_JBHUPE010000001.1"/>
</dbReference>
<gene>
    <name evidence="2" type="ORF">ACFS6I_01210</name>
</gene>
<comment type="caution">
    <text evidence="2">The sequence shown here is derived from an EMBL/GenBank/DDBJ whole genome shotgun (WGS) entry which is preliminary data.</text>
</comment>
<evidence type="ECO:0000256" key="1">
    <source>
        <dbReference type="SAM" id="Phobius"/>
    </source>
</evidence>
<name>A0ABW5YQ10_9SPHI</name>
<proteinExistence type="predicted"/>
<reference evidence="3" key="1">
    <citation type="journal article" date="2019" name="Int. J. Syst. Evol. Microbiol.">
        <title>The Global Catalogue of Microorganisms (GCM) 10K type strain sequencing project: providing services to taxonomists for standard genome sequencing and annotation.</title>
        <authorList>
            <consortium name="The Broad Institute Genomics Platform"/>
            <consortium name="The Broad Institute Genome Sequencing Center for Infectious Disease"/>
            <person name="Wu L."/>
            <person name="Ma J."/>
        </authorList>
    </citation>
    <scope>NUCLEOTIDE SEQUENCE [LARGE SCALE GENOMIC DNA]</scope>
    <source>
        <strain evidence="3">KCTC 22209</strain>
    </source>
</reference>
<keyword evidence="1" id="KW-0812">Transmembrane</keyword>
<accession>A0ABW5YQ10</accession>
<evidence type="ECO:0000313" key="2">
    <source>
        <dbReference type="EMBL" id="MFD2902524.1"/>
    </source>
</evidence>
<feature type="transmembrane region" description="Helical" evidence="1">
    <location>
        <begin position="130"/>
        <end position="151"/>
    </location>
</feature>
<evidence type="ECO:0000313" key="3">
    <source>
        <dbReference type="Proteomes" id="UP001597509"/>
    </source>
</evidence>
<organism evidence="2 3">
    <name type="scientific">Sphingobacterium anhuiense</name>
    <dbReference type="NCBI Taxonomy" id="493780"/>
    <lineage>
        <taxon>Bacteria</taxon>
        <taxon>Pseudomonadati</taxon>
        <taxon>Bacteroidota</taxon>
        <taxon>Sphingobacteriia</taxon>
        <taxon>Sphingobacteriales</taxon>
        <taxon>Sphingobacteriaceae</taxon>
        <taxon>Sphingobacterium</taxon>
    </lineage>
</organism>
<keyword evidence="3" id="KW-1185">Reference proteome</keyword>
<keyword evidence="1" id="KW-1133">Transmembrane helix</keyword>
<dbReference type="EMBL" id="JBHUPE010000001">
    <property type="protein sequence ID" value="MFD2902524.1"/>
    <property type="molecule type" value="Genomic_DNA"/>
</dbReference>
<protein>
    <submittedName>
        <fullName evidence="2">Uncharacterized protein</fullName>
    </submittedName>
</protein>
<keyword evidence="1" id="KW-0472">Membrane</keyword>
<sequence length="156" mass="17102">MKHKFTIPNLPDSNFEIEVSFWTGKQTLYKNNEPVQQSTEKGKPFLIPDNNGGIVKAYPKASFPEIVPALEIDNIKYNVIEKLPWHQSALSLLPMLLVFTGGGIGGGIGAVASLYNMQLLRDNRPGIGKYLKVIGVTCAAAALYFALAIVIKKWIG</sequence>
<dbReference type="Proteomes" id="UP001597509">
    <property type="component" value="Unassembled WGS sequence"/>
</dbReference>